<reference evidence="1 2" key="1">
    <citation type="journal article" date="2021" name="Elife">
        <title>Chloroplast acquisition without the gene transfer in kleptoplastic sea slugs, Plakobranchus ocellatus.</title>
        <authorList>
            <person name="Maeda T."/>
            <person name="Takahashi S."/>
            <person name="Yoshida T."/>
            <person name="Shimamura S."/>
            <person name="Takaki Y."/>
            <person name="Nagai Y."/>
            <person name="Toyoda A."/>
            <person name="Suzuki Y."/>
            <person name="Arimoto A."/>
            <person name="Ishii H."/>
            <person name="Satoh N."/>
            <person name="Nishiyama T."/>
            <person name="Hasebe M."/>
            <person name="Maruyama T."/>
            <person name="Minagawa J."/>
            <person name="Obokata J."/>
            <person name="Shigenobu S."/>
        </authorList>
    </citation>
    <scope>NUCLEOTIDE SEQUENCE [LARGE SCALE GENOMIC DNA]</scope>
</reference>
<organism evidence="1 2">
    <name type="scientific">Plakobranchus ocellatus</name>
    <dbReference type="NCBI Taxonomy" id="259542"/>
    <lineage>
        <taxon>Eukaryota</taxon>
        <taxon>Metazoa</taxon>
        <taxon>Spiralia</taxon>
        <taxon>Lophotrochozoa</taxon>
        <taxon>Mollusca</taxon>
        <taxon>Gastropoda</taxon>
        <taxon>Heterobranchia</taxon>
        <taxon>Euthyneura</taxon>
        <taxon>Panpulmonata</taxon>
        <taxon>Sacoglossa</taxon>
        <taxon>Placobranchoidea</taxon>
        <taxon>Plakobranchidae</taxon>
        <taxon>Plakobranchus</taxon>
    </lineage>
</organism>
<evidence type="ECO:0000313" key="2">
    <source>
        <dbReference type="Proteomes" id="UP000735302"/>
    </source>
</evidence>
<gene>
    <name evidence="1" type="ORF">PoB_001396100</name>
</gene>
<dbReference type="Proteomes" id="UP000735302">
    <property type="component" value="Unassembled WGS sequence"/>
</dbReference>
<name>A0AAV3YJP2_9GAST</name>
<protein>
    <submittedName>
        <fullName evidence="1">Uncharacterized protein</fullName>
    </submittedName>
</protein>
<proteinExistence type="predicted"/>
<comment type="caution">
    <text evidence="1">The sequence shown here is derived from an EMBL/GenBank/DDBJ whole genome shotgun (WGS) entry which is preliminary data.</text>
</comment>
<dbReference type="AlphaFoldDB" id="A0AAV3YJP2"/>
<dbReference type="EMBL" id="BLXT01001714">
    <property type="protein sequence ID" value="GFN87455.1"/>
    <property type="molecule type" value="Genomic_DNA"/>
</dbReference>
<accession>A0AAV3YJP2</accession>
<sequence length="92" mass="10472">MPVMSCWLASPAETRATGKTPHPNYNADDCCQQQSYPYHGCSYAPDFWSQYYIQEDNNNTSDGLLHRLNRQTVPIQTGLCNTLNFTIDISNH</sequence>
<evidence type="ECO:0000313" key="1">
    <source>
        <dbReference type="EMBL" id="GFN87455.1"/>
    </source>
</evidence>
<keyword evidence="2" id="KW-1185">Reference proteome</keyword>